<feature type="transmembrane region" description="Helical" evidence="1">
    <location>
        <begin position="21"/>
        <end position="39"/>
    </location>
</feature>
<reference evidence="2 3" key="1">
    <citation type="submission" date="2014-04" db="EMBL/GenBank/DDBJ databases">
        <authorList>
            <consortium name="DOE Joint Genome Institute"/>
            <person name="Kuo A."/>
            <person name="Kohler A."/>
            <person name="Nagy L.G."/>
            <person name="Floudas D."/>
            <person name="Copeland A."/>
            <person name="Barry K.W."/>
            <person name="Cichocki N."/>
            <person name="Veneault-Fourrey C."/>
            <person name="LaButti K."/>
            <person name="Lindquist E.A."/>
            <person name="Lipzen A."/>
            <person name="Lundell T."/>
            <person name="Morin E."/>
            <person name="Murat C."/>
            <person name="Sun H."/>
            <person name="Tunlid A."/>
            <person name="Henrissat B."/>
            <person name="Grigoriev I.V."/>
            <person name="Hibbett D.S."/>
            <person name="Martin F."/>
            <person name="Nordberg H.P."/>
            <person name="Cantor M.N."/>
            <person name="Hua S.X."/>
        </authorList>
    </citation>
    <scope>NUCLEOTIDE SEQUENCE [LARGE SCALE GENOMIC DNA]</scope>
    <source>
        <strain evidence="2 3">Foug A</strain>
    </source>
</reference>
<evidence type="ECO:0000313" key="3">
    <source>
        <dbReference type="Proteomes" id="UP000053989"/>
    </source>
</evidence>
<keyword evidence="3" id="KW-1185">Reference proteome</keyword>
<dbReference type="InParanoid" id="A0A0C2YKS0"/>
<dbReference type="HOGENOM" id="CLU_2224770_0_0_1"/>
<protein>
    <submittedName>
        <fullName evidence="2">Uncharacterized protein</fullName>
    </submittedName>
</protein>
<gene>
    <name evidence="2" type="ORF">SCLCIDRAFT_869703</name>
</gene>
<organism evidence="2 3">
    <name type="scientific">Scleroderma citrinum Foug A</name>
    <dbReference type="NCBI Taxonomy" id="1036808"/>
    <lineage>
        <taxon>Eukaryota</taxon>
        <taxon>Fungi</taxon>
        <taxon>Dikarya</taxon>
        <taxon>Basidiomycota</taxon>
        <taxon>Agaricomycotina</taxon>
        <taxon>Agaricomycetes</taxon>
        <taxon>Agaricomycetidae</taxon>
        <taxon>Boletales</taxon>
        <taxon>Sclerodermatineae</taxon>
        <taxon>Sclerodermataceae</taxon>
        <taxon>Scleroderma</taxon>
    </lineage>
</organism>
<name>A0A0C2YKS0_9AGAM</name>
<dbReference type="EMBL" id="KN822478">
    <property type="protein sequence ID" value="KIM50368.1"/>
    <property type="molecule type" value="Genomic_DNA"/>
</dbReference>
<evidence type="ECO:0000256" key="1">
    <source>
        <dbReference type="SAM" id="Phobius"/>
    </source>
</evidence>
<keyword evidence="1" id="KW-0472">Membrane</keyword>
<proteinExistence type="predicted"/>
<dbReference type="Proteomes" id="UP000053989">
    <property type="component" value="Unassembled WGS sequence"/>
</dbReference>
<keyword evidence="1" id="KW-0812">Transmembrane</keyword>
<dbReference type="AlphaFoldDB" id="A0A0C2YKS0"/>
<sequence>MAHYLQYTRLPRSKHVAHYRQFIVNVIFSSIVGVYMFNFQHHQVPGTNTVVTTYHVLRRLIIEDVPRFFWKWRPRGGCIEYIVGDVNALPLLPLPPELNNKTFQWT</sequence>
<evidence type="ECO:0000313" key="2">
    <source>
        <dbReference type="EMBL" id="KIM50368.1"/>
    </source>
</evidence>
<keyword evidence="1" id="KW-1133">Transmembrane helix</keyword>
<accession>A0A0C2YKS0</accession>
<reference evidence="3" key="2">
    <citation type="submission" date="2015-01" db="EMBL/GenBank/DDBJ databases">
        <title>Evolutionary Origins and Diversification of the Mycorrhizal Mutualists.</title>
        <authorList>
            <consortium name="DOE Joint Genome Institute"/>
            <consortium name="Mycorrhizal Genomics Consortium"/>
            <person name="Kohler A."/>
            <person name="Kuo A."/>
            <person name="Nagy L.G."/>
            <person name="Floudas D."/>
            <person name="Copeland A."/>
            <person name="Barry K.W."/>
            <person name="Cichocki N."/>
            <person name="Veneault-Fourrey C."/>
            <person name="LaButti K."/>
            <person name="Lindquist E.A."/>
            <person name="Lipzen A."/>
            <person name="Lundell T."/>
            <person name="Morin E."/>
            <person name="Murat C."/>
            <person name="Riley R."/>
            <person name="Ohm R."/>
            <person name="Sun H."/>
            <person name="Tunlid A."/>
            <person name="Henrissat B."/>
            <person name="Grigoriev I.V."/>
            <person name="Hibbett D.S."/>
            <person name="Martin F."/>
        </authorList>
    </citation>
    <scope>NUCLEOTIDE SEQUENCE [LARGE SCALE GENOMIC DNA]</scope>
    <source>
        <strain evidence="3">Foug A</strain>
    </source>
</reference>